<evidence type="ECO:0000256" key="4">
    <source>
        <dbReference type="ARBA" id="ARBA00022723"/>
    </source>
</evidence>
<dbReference type="PANTHER" id="PTHR30352:SF2">
    <property type="entry name" value="ANAEROBIC RIBONUCLEOSIDE-TRIPHOSPHATE REDUCTASE-ACTIVATING PROTEIN"/>
    <property type="match status" value="1"/>
</dbReference>
<dbReference type="PANTHER" id="PTHR30352">
    <property type="entry name" value="PYRUVATE FORMATE-LYASE-ACTIVATING ENZYME"/>
    <property type="match status" value="1"/>
</dbReference>
<evidence type="ECO:0000256" key="3">
    <source>
        <dbReference type="ARBA" id="ARBA00022691"/>
    </source>
</evidence>
<keyword evidence="6" id="KW-0411">Iron-sulfur</keyword>
<organism evidence="7 8">
    <name type="scientific">Streptomyces umbrinus</name>
    <dbReference type="NCBI Taxonomy" id="67370"/>
    <lineage>
        <taxon>Bacteria</taxon>
        <taxon>Bacillati</taxon>
        <taxon>Actinomycetota</taxon>
        <taxon>Actinomycetes</taxon>
        <taxon>Kitasatosporales</taxon>
        <taxon>Streptomycetaceae</taxon>
        <taxon>Streptomyces</taxon>
        <taxon>Streptomyces phaeochromogenes group</taxon>
    </lineage>
</organism>
<evidence type="ECO:0000256" key="1">
    <source>
        <dbReference type="ARBA" id="ARBA00001966"/>
    </source>
</evidence>
<dbReference type="RefSeq" id="WP_307520836.1">
    <property type="nucleotide sequence ID" value="NZ_JAUSZI010000002.1"/>
</dbReference>
<dbReference type="InterPro" id="IPR013785">
    <property type="entry name" value="Aldolase_TIM"/>
</dbReference>
<dbReference type="InterPro" id="IPR007197">
    <property type="entry name" value="rSAM"/>
</dbReference>
<keyword evidence="7" id="KW-0560">Oxidoreductase</keyword>
<dbReference type="Proteomes" id="UP001230328">
    <property type="component" value="Unassembled WGS sequence"/>
</dbReference>
<protein>
    <submittedName>
        <fullName evidence="7">Anaerobic ribonucleoside-triphosphate reductase activating protein</fullName>
        <ecNumber evidence="7">1.97.1.4</ecNumber>
    </submittedName>
</protein>
<dbReference type="InterPro" id="IPR058240">
    <property type="entry name" value="rSAM_sf"/>
</dbReference>
<comment type="caution">
    <text evidence="7">The sequence shown here is derived from an EMBL/GenBank/DDBJ whole genome shotgun (WGS) entry which is preliminary data.</text>
</comment>
<keyword evidence="2" id="KW-0004">4Fe-4S</keyword>
<dbReference type="Gene3D" id="3.20.20.70">
    <property type="entry name" value="Aldolase class I"/>
    <property type="match status" value="1"/>
</dbReference>
<dbReference type="Pfam" id="PF13353">
    <property type="entry name" value="Fer4_12"/>
    <property type="match status" value="1"/>
</dbReference>
<dbReference type="InterPro" id="IPR034457">
    <property type="entry name" value="Organic_radical-activating"/>
</dbReference>
<comment type="cofactor">
    <cofactor evidence="1">
        <name>[4Fe-4S] cluster</name>
        <dbReference type="ChEBI" id="CHEBI:49883"/>
    </cofactor>
</comment>
<evidence type="ECO:0000313" key="8">
    <source>
        <dbReference type="Proteomes" id="UP001230328"/>
    </source>
</evidence>
<name>A0ABU0SPK9_9ACTN</name>
<dbReference type="SFLD" id="SFLDS00029">
    <property type="entry name" value="Radical_SAM"/>
    <property type="match status" value="1"/>
</dbReference>
<accession>A0ABU0SPK9</accession>
<keyword evidence="8" id="KW-1185">Reference proteome</keyword>
<gene>
    <name evidence="7" type="ORF">QF035_003071</name>
</gene>
<evidence type="ECO:0000313" key="7">
    <source>
        <dbReference type="EMBL" id="MDQ1025489.1"/>
    </source>
</evidence>
<evidence type="ECO:0000256" key="6">
    <source>
        <dbReference type="ARBA" id="ARBA00023014"/>
    </source>
</evidence>
<proteinExistence type="predicted"/>
<evidence type="ECO:0000256" key="2">
    <source>
        <dbReference type="ARBA" id="ARBA00022485"/>
    </source>
</evidence>
<dbReference type="EMBL" id="JAUSZI010000002">
    <property type="protein sequence ID" value="MDQ1025489.1"/>
    <property type="molecule type" value="Genomic_DNA"/>
</dbReference>
<dbReference type="GO" id="GO:0043365">
    <property type="term" value="F:[formate-C-acetyltransferase]-activating enzyme activity"/>
    <property type="evidence" value="ECO:0007669"/>
    <property type="project" value="UniProtKB-EC"/>
</dbReference>
<dbReference type="EC" id="1.97.1.4" evidence="7"/>
<sequence length="235" mass="25342">MGNTARLDISGTHLPLLTLGPGARLGVWVQGCVLACPGCMSRHTWDPAGGTRVPVADLLGLWRQALERGASGLTVSGGEPCDQPAGLGAFLKGAHDLRSAPSVRPTSDGGAPDLLVYTGYEEDELTTEQRAALGPADAVVTGRFRITEPTDLVWRGSANQRMVPRTELGRLRYGPHLARTRDPRDVGLQVVVDRRTRDGTWPVRWYGIPRPGDLTAMEREGARRGLPLSAPSWRP</sequence>
<dbReference type="SUPFAM" id="SSF102114">
    <property type="entry name" value="Radical SAM enzymes"/>
    <property type="match status" value="1"/>
</dbReference>
<evidence type="ECO:0000256" key="5">
    <source>
        <dbReference type="ARBA" id="ARBA00023004"/>
    </source>
</evidence>
<reference evidence="7 8" key="1">
    <citation type="submission" date="2023-07" db="EMBL/GenBank/DDBJ databases">
        <title>Comparative genomics of wheat-associated soil bacteria to identify genetic determinants of phenazine resistance.</title>
        <authorList>
            <person name="Mouncey N."/>
        </authorList>
    </citation>
    <scope>NUCLEOTIDE SEQUENCE [LARGE SCALE GENOMIC DNA]</scope>
    <source>
        <strain evidence="7 8">V2I4</strain>
    </source>
</reference>
<keyword evidence="5" id="KW-0408">Iron</keyword>
<keyword evidence="4" id="KW-0479">Metal-binding</keyword>
<keyword evidence="3" id="KW-0949">S-adenosyl-L-methionine</keyword>